<evidence type="ECO:0008006" key="3">
    <source>
        <dbReference type="Google" id="ProtNLM"/>
    </source>
</evidence>
<evidence type="ECO:0000313" key="2">
    <source>
        <dbReference type="Proteomes" id="UP000008138"/>
    </source>
</evidence>
<dbReference type="AlphaFoldDB" id="F2L362"/>
<sequence>MDIIERYRREVEAARTIIASRRFRVVVHNGTAHADDTIAAALLYGAGAEEVYRLGQADELLEIARGGMPVVYADIGYRYYDQLKSAGVVAVLDHHAPNGEPEYVELPSSLTQTVEALGMRPRPRVSMLFTAADLVDRFGAIAAKKWLGIYGASLNQGLSAYFGMTSRGKYDDVKFLELVAEAAVADFDVEDFSDYSKAYSIAQSIDVDAEKFPRTLAQLRLMRQAANDVVSTSLSQEAQKVGFGVDFAAHAVLAVPQLAEYVAKGLARYFDDSIRAIRTVEGRRYAVVEGGIRAVAVDDNVPPTALWNALLDLSLLREDEPVIVVVKDIRNPGAYSLWRPDRHKDRIDFRKLSGDAVIFKHQSGFMAVVKAENAEEAARYALKQLGV</sequence>
<dbReference type="Proteomes" id="UP000008138">
    <property type="component" value="Chromosome"/>
</dbReference>
<dbReference type="RefSeq" id="WP_013679257.1">
    <property type="nucleotide sequence ID" value="NC_015315.1"/>
</dbReference>
<dbReference type="STRING" id="999630.TUZN_0425"/>
<dbReference type="eggNOG" id="arCOG05494">
    <property type="taxonomic scope" value="Archaea"/>
</dbReference>
<dbReference type="HOGENOM" id="CLU_741066_0_0_2"/>
<dbReference type="KEGG" id="tuz:TUZN_0425"/>
<proteinExistence type="predicted"/>
<gene>
    <name evidence="1" type="ordered locus">TUZN_0425</name>
</gene>
<dbReference type="GeneID" id="10359970"/>
<dbReference type="OrthoDB" id="26686at2157"/>
<reference key="2">
    <citation type="submission" date="2011-03" db="EMBL/GenBank/DDBJ databases">
        <title>Complete genome sequence of the thermoacidophilic crenarchaeon Thermoproteus uzoniensis 768-20.</title>
        <authorList>
            <person name="Mardanov A.V."/>
            <person name="Gumerov V.M."/>
            <person name="Beletsky A.V."/>
            <person name="Prokofeva M.I."/>
            <person name="Bonch-Osmolovskaya E.A."/>
            <person name="Ravin N.V."/>
            <person name="Skryabin K.G."/>
        </authorList>
    </citation>
    <scope>NUCLEOTIDE SEQUENCE</scope>
    <source>
        <strain>768-20</strain>
    </source>
</reference>
<dbReference type="EMBL" id="CP002590">
    <property type="protein sequence ID" value="AEA11921.1"/>
    <property type="molecule type" value="Genomic_DNA"/>
</dbReference>
<evidence type="ECO:0000313" key="1">
    <source>
        <dbReference type="EMBL" id="AEA11921.1"/>
    </source>
</evidence>
<name>F2L362_THEU7</name>
<keyword evidence="2" id="KW-1185">Reference proteome</keyword>
<organism evidence="1 2">
    <name type="scientific">Thermoproteus uzoniensis (strain 768-20)</name>
    <dbReference type="NCBI Taxonomy" id="999630"/>
    <lineage>
        <taxon>Archaea</taxon>
        <taxon>Thermoproteota</taxon>
        <taxon>Thermoprotei</taxon>
        <taxon>Thermoproteales</taxon>
        <taxon>Thermoproteaceae</taxon>
        <taxon>Thermoproteus</taxon>
    </lineage>
</organism>
<reference evidence="1 2" key="1">
    <citation type="journal article" date="2011" name="J. Bacteriol.">
        <title>Complete genome sequence of the thermoacidophilic crenarchaeon Thermoproteus uzoniensis 768-20.</title>
        <authorList>
            <person name="Mardanov A.V."/>
            <person name="Gumerov V.M."/>
            <person name="Beletsky A.V."/>
            <person name="Prokofeva M.I."/>
            <person name="Bonch-Osmolovskaya E.A."/>
            <person name="Ravin N.V."/>
            <person name="Skryabin K.G."/>
        </authorList>
    </citation>
    <scope>NUCLEOTIDE SEQUENCE [LARGE SCALE GENOMIC DNA]</scope>
    <source>
        <strain evidence="1 2">768-20</strain>
    </source>
</reference>
<accession>F2L362</accession>
<protein>
    <recommendedName>
        <fullName evidence="3">Phosphoesterase, DHHA1</fullName>
    </recommendedName>
</protein>